<dbReference type="InterPro" id="IPR004113">
    <property type="entry name" value="FAD-bd_oxidored_4_C"/>
</dbReference>
<protein>
    <submittedName>
        <fullName evidence="6">Unannotated protein</fullName>
    </submittedName>
</protein>
<evidence type="ECO:0000256" key="4">
    <source>
        <dbReference type="ARBA" id="ARBA00023002"/>
    </source>
</evidence>
<organism evidence="6">
    <name type="scientific">freshwater metagenome</name>
    <dbReference type="NCBI Taxonomy" id="449393"/>
    <lineage>
        <taxon>unclassified sequences</taxon>
        <taxon>metagenomes</taxon>
        <taxon>ecological metagenomes</taxon>
    </lineage>
</organism>
<evidence type="ECO:0000256" key="1">
    <source>
        <dbReference type="ARBA" id="ARBA00001974"/>
    </source>
</evidence>
<proteinExistence type="predicted"/>
<keyword evidence="4" id="KW-0560">Oxidoreductase</keyword>
<dbReference type="SUPFAM" id="SSF55103">
    <property type="entry name" value="FAD-linked oxidases, C-terminal domain"/>
    <property type="match status" value="1"/>
</dbReference>
<dbReference type="InterPro" id="IPR016171">
    <property type="entry name" value="Vanillyl_alc_oxidase_C-sub2"/>
</dbReference>
<evidence type="ECO:0000256" key="2">
    <source>
        <dbReference type="ARBA" id="ARBA00022630"/>
    </source>
</evidence>
<gene>
    <name evidence="6" type="ORF">UFOPK3001_02543</name>
</gene>
<dbReference type="GO" id="GO:0016491">
    <property type="term" value="F:oxidoreductase activity"/>
    <property type="evidence" value="ECO:0007669"/>
    <property type="project" value="UniProtKB-KW"/>
</dbReference>
<dbReference type="EMBL" id="CAFAAJ010000266">
    <property type="protein sequence ID" value="CAB4826934.1"/>
    <property type="molecule type" value="Genomic_DNA"/>
</dbReference>
<keyword evidence="2" id="KW-0285">Flavoprotein</keyword>
<sequence>MVPRRRLTEVLAKVYEIAERHELLVLNVFHAGDGNLHPLLVFDRREPGTMERVHLAGEEIVAVSVAVGGVLSGEHGIGLEKRDYMSLMFGPDDLEAQALLRRAFDPLALANPMKVLPSPASCGDVHSVPEGAWI</sequence>
<keyword evidence="3" id="KW-0274">FAD</keyword>
<reference evidence="6" key="1">
    <citation type="submission" date="2020-05" db="EMBL/GenBank/DDBJ databases">
        <authorList>
            <person name="Chiriac C."/>
            <person name="Salcher M."/>
            <person name="Ghai R."/>
            <person name="Kavagutti S V."/>
        </authorList>
    </citation>
    <scope>NUCLEOTIDE SEQUENCE</scope>
</reference>
<dbReference type="Pfam" id="PF02913">
    <property type="entry name" value="FAD-oxidase_C"/>
    <property type="match status" value="1"/>
</dbReference>
<dbReference type="Gene3D" id="3.30.70.2740">
    <property type="match status" value="1"/>
</dbReference>
<evidence type="ECO:0000313" key="6">
    <source>
        <dbReference type="EMBL" id="CAB4826934.1"/>
    </source>
</evidence>
<dbReference type="Gene3D" id="1.10.45.10">
    <property type="entry name" value="Vanillyl-alcohol Oxidase, Chain A, domain 4"/>
    <property type="match status" value="1"/>
</dbReference>
<dbReference type="InterPro" id="IPR051914">
    <property type="entry name" value="FAD-linked_OxidoTrans_Type4"/>
</dbReference>
<feature type="domain" description="FAD-binding oxidoreductase/transferase type 4 C-terminal" evidence="5">
    <location>
        <begin position="2"/>
        <end position="115"/>
    </location>
</feature>
<name>A0A6J7A2K8_9ZZZZ</name>
<dbReference type="PANTHER" id="PTHR42934:SF1">
    <property type="entry name" value="GLYCOLATE OXIDASE SUBUNIT GLCD"/>
    <property type="match status" value="1"/>
</dbReference>
<evidence type="ECO:0000256" key="3">
    <source>
        <dbReference type="ARBA" id="ARBA00022827"/>
    </source>
</evidence>
<dbReference type="GO" id="GO:0050660">
    <property type="term" value="F:flavin adenine dinucleotide binding"/>
    <property type="evidence" value="ECO:0007669"/>
    <property type="project" value="InterPro"/>
</dbReference>
<dbReference type="InterPro" id="IPR016164">
    <property type="entry name" value="FAD-linked_Oxase-like_C"/>
</dbReference>
<dbReference type="PANTHER" id="PTHR42934">
    <property type="entry name" value="GLYCOLATE OXIDASE SUBUNIT GLCD"/>
    <property type="match status" value="1"/>
</dbReference>
<evidence type="ECO:0000259" key="5">
    <source>
        <dbReference type="Pfam" id="PF02913"/>
    </source>
</evidence>
<comment type="cofactor">
    <cofactor evidence="1">
        <name>FAD</name>
        <dbReference type="ChEBI" id="CHEBI:57692"/>
    </cofactor>
</comment>
<dbReference type="AlphaFoldDB" id="A0A6J7A2K8"/>
<accession>A0A6J7A2K8</accession>